<gene>
    <name evidence="3" type="ORF">SAMN04487943_11115</name>
</gene>
<feature type="domain" description="Glycosyl transferase family 1" evidence="1">
    <location>
        <begin position="182"/>
        <end position="342"/>
    </location>
</feature>
<dbReference type="InterPro" id="IPR001296">
    <property type="entry name" value="Glyco_trans_1"/>
</dbReference>
<dbReference type="Proteomes" id="UP000198565">
    <property type="component" value="Unassembled WGS sequence"/>
</dbReference>
<proteinExistence type="predicted"/>
<dbReference type="Pfam" id="PF13477">
    <property type="entry name" value="Glyco_trans_4_2"/>
    <property type="match status" value="1"/>
</dbReference>
<protein>
    <submittedName>
        <fullName evidence="3">Galacturonosyltransferase</fullName>
    </submittedName>
</protein>
<accession>A0A1I4PED2</accession>
<dbReference type="CDD" id="cd03808">
    <property type="entry name" value="GT4_CapM-like"/>
    <property type="match status" value="1"/>
</dbReference>
<keyword evidence="3" id="KW-0808">Transferase</keyword>
<dbReference type="STRING" id="334253.SAMN04487943_11115"/>
<dbReference type="RefSeq" id="WP_091485000.1">
    <property type="nucleotide sequence ID" value="NZ_FOTR01000011.1"/>
</dbReference>
<keyword evidence="4" id="KW-1185">Reference proteome</keyword>
<organism evidence="3 4">
    <name type="scientific">Gracilibacillus orientalis</name>
    <dbReference type="NCBI Taxonomy" id="334253"/>
    <lineage>
        <taxon>Bacteria</taxon>
        <taxon>Bacillati</taxon>
        <taxon>Bacillota</taxon>
        <taxon>Bacilli</taxon>
        <taxon>Bacillales</taxon>
        <taxon>Bacillaceae</taxon>
        <taxon>Gracilibacillus</taxon>
    </lineage>
</organism>
<name>A0A1I4PED2_9BACI</name>
<dbReference type="Gene3D" id="3.40.50.2000">
    <property type="entry name" value="Glycogen Phosphorylase B"/>
    <property type="match status" value="2"/>
</dbReference>
<dbReference type="EMBL" id="FOTR01000011">
    <property type="protein sequence ID" value="SFM25945.1"/>
    <property type="molecule type" value="Genomic_DNA"/>
</dbReference>
<dbReference type="SUPFAM" id="SSF53756">
    <property type="entry name" value="UDP-Glycosyltransferase/glycogen phosphorylase"/>
    <property type="match status" value="1"/>
</dbReference>
<dbReference type="AlphaFoldDB" id="A0A1I4PED2"/>
<dbReference type="PANTHER" id="PTHR12526">
    <property type="entry name" value="GLYCOSYLTRANSFERASE"/>
    <property type="match status" value="1"/>
</dbReference>
<dbReference type="InterPro" id="IPR028098">
    <property type="entry name" value="Glyco_trans_4-like_N"/>
</dbReference>
<dbReference type="Pfam" id="PF00534">
    <property type="entry name" value="Glycos_transf_1"/>
    <property type="match status" value="1"/>
</dbReference>
<evidence type="ECO:0000259" key="2">
    <source>
        <dbReference type="Pfam" id="PF13477"/>
    </source>
</evidence>
<sequence length="369" mass="42084">MNKILILANHFITIYAFRKELVKELIEKGNEVYLALPESDENEFFQNMGCKIIETPIERRGTNPLSDIKLLFKYLKVIRSIKPDIVLTYTIKPNIYGGIATRFCQTKAIHTVTGLGSIYIQEMWQKKIAIFLNRIAFKSASKIVFLNEENKNFYNQIGIISTNQNTMLVPGSGVNLENFKYEQQPNDTNITFTFVGRVLRDKGIEEYLTAAKELALIYGNIKFEVVGFVDEEKYIDILKRYDNEGLINYLGKREDILDIMKKSSCIVLPSYGEGRGTVLQEGASVGRPLITCDTYGCKDNVENGYNGYLCKVADAESLKNAMDKFINLPLEEKTLMGKRSRKKAEKEFDRKIVIKAYIMAINKIINYGG</sequence>
<dbReference type="GO" id="GO:0016757">
    <property type="term" value="F:glycosyltransferase activity"/>
    <property type="evidence" value="ECO:0007669"/>
    <property type="project" value="InterPro"/>
</dbReference>
<evidence type="ECO:0000259" key="1">
    <source>
        <dbReference type="Pfam" id="PF00534"/>
    </source>
</evidence>
<feature type="domain" description="Glycosyltransferase subfamily 4-like N-terminal" evidence="2">
    <location>
        <begin position="3"/>
        <end position="145"/>
    </location>
</feature>
<reference evidence="4" key="1">
    <citation type="submission" date="2016-10" db="EMBL/GenBank/DDBJ databases">
        <authorList>
            <person name="Varghese N."/>
            <person name="Submissions S."/>
        </authorList>
    </citation>
    <scope>NUCLEOTIDE SEQUENCE [LARGE SCALE GENOMIC DNA]</scope>
    <source>
        <strain evidence="4">CGMCC 1.4250</strain>
    </source>
</reference>
<dbReference type="OrthoDB" id="9806653at2"/>
<evidence type="ECO:0000313" key="3">
    <source>
        <dbReference type="EMBL" id="SFM25945.1"/>
    </source>
</evidence>
<evidence type="ECO:0000313" key="4">
    <source>
        <dbReference type="Proteomes" id="UP000198565"/>
    </source>
</evidence>
<dbReference type="PANTHER" id="PTHR12526:SF638">
    <property type="entry name" value="SPORE COAT PROTEIN SA"/>
    <property type="match status" value="1"/>
</dbReference>